<protein>
    <submittedName>
        <fullName evidence="2">Uncharacterized protein</fullName>
    </submittedName>
</protein>
<comment type="caution">
    <text evidence="2">The sequence shown here is derived from an EMBL/GenBank/DDBJ whole genome shotgun (WGS) entry which is preliminary data.</text>
</comment>
<proteinExistence type="predicted"/>
<keyword evidence="1" id="KW-0812">Transmembrane</keyword>
<keyword evidence="1" id="KW-1133">Transmembrane helix</keyword>
<reference evidence="2 3" key="1">
    <citation type="submission" date="2013-10" db="EMBL/GenBank/DDBJ databases">
        <title>Whole Genome Shotgun Sequence of Photorhabdus temperata J3.</title>
        <authorList>
            <person name="Park G.-S."/>
            <person name="Hong S.-J."/>
            <person name="Shin J.-H."/>
        </authorList>
    </citation>
    <scope>NUCLEOTIDE SEQUENCE [LARGE SCALE GENOMIC DNA]</scope>
    <source>
        <strain evidence="2 3">J3</strain>
    </source>
</reference>
<evidence type="ECO:0000313" key="3">
    <source>
        <dbReference type="Proteomes" id="UP000017133"/>
    </source>
</evidence>
<name>U7QTM7_PHOTE</name>
<feature type="transmembrane region" description="Helical" evidence="1">
    <location>
        <begin position="168"/>
        <end position="185"/>
    </location>
</feature>
<keyword evidence="3" id="KW-1185">Reference proteome</keyword>
<feature type="transmembrane region" description="Helical" evidence="1">
    <location>
        <begin position="258"/>
        <end position="281"/>
    </location>
</feature>
<evidence type="ECO:0000313" key="2">
    <source>
        <dbReference type="EMBL" id="ERT10627.1"/>
    </source>
</evidence>
<accession>U7QTM7</accession>
<feature type="transmembrane region" description="Helical" evidence="1">
    <location>
        <begin position="21"/>
        <end position="40"/>
    </location>
</feature>
<organism evidence="2 3">
    <name type="scientific">Photorhabdus temperata J3</name>
    <dbReference type="NCBI Taxonomy" id="1389415"/>
    <lineage>
        <taxon>Bacteria</taxon>
        <taxon>Pseudomonadati</taxon>
        <taxon>Pseudomonadota</taxon>
        <taxon>Gammaproteobacteria</taxon>
        <taxon>Enterobacterales</taxon>
        <taxon>Morganellaceae</taxon>
        <taxon>Photorhabdus</taxon>
    </lineage>
</organism>
<keyword evidence="1" id="KW-0472">Membrane</keyword>
<evidence type="ECO:0000256" key="1">
    <source>
        <dbReference type="SAM" id="Phobius"/>
    </source>
</evidence>
<sequence length="352" mass="40861">MSLFILAFAILFSLWWKLPSLIFYPIYFLLSLYVVSFLSIEEKSLIISYLSWIMLFLCIGAAVGFVYALLGGESILKIKNPDGRESNLFLSTMTNWTAGKLIRPSGLFDEPGALSFFICLTCAMRNLLNKDRKFTWLLLFLGFITLSVAHVIYVFFHAISEKIRIRKLFVPLIIIMFSFSIFSFNNEESKLIDKYFLDRFKIENGKMVGDNRTDLMINAYNMIDESSFFFGKDYECITDIDNCNARHPPFGENILSPLALTGFLLSSPYYIILLSIFLLGFRKQKNLYFVGVMLLLCQRPYVMTYGYSLIILLFYILALNKQRYISPSITKRKFSIYNNYSIMRAKGHLPRR</sequence>
<feature type="transmembrane region" description="Helical" evidence="1">
    <location>
        <begin position="134"/>
        <end position="156"/>
    </location>
</feature>
<dbReference type="AlphaFoldDB" id="U7QTM7"/>
<dbReference type="PATRIC" id="fig|1389415.4.peg.4739"/>
<gene>
    <name evidence="2" type="ORF">O185_23760</name>
</gene>
<dbReference type="EMBL" id="AXDT01000285">
    <property type="protein sequence ID" value="ERT10627.1"/>
    <property type="molecule type" value="Genomic_DNA"/>
</dbReference>
<dbReference type="Proteomes" id="UP000017133">
    <property type="component" value="Unassembled WGS sequence"/>
</dbReference>
<feature type="transmembrane region" description="Helical" evidence="1">
    <location>
        <begin position="302"/>
        <end position="319"/>
    </location>
</feature>
<feature type="transmembrane region" description="Helical" evidence="1">
    <location>
        <begin position="46"/>
        <end position="70"/>
    </location>
</feature>